<feature type="transmembrane region" description="Helical" evidence="6">
    <location>
        <begin position="63"/>
        <end position="84"/>
    </location>
</feature>
<gene>
    <name evidence="7" type="ORF">M3D15_05285</name>
</gene>
<keyword evidence="5 6" id="KW-0472">Membrane</keyword>
<feature type="transmembrane region" description="Helical" evidence="6">
    <location>
        <begin position="304"/>
        <end position="337"/>
    </location>
</feature>
<keyword evidence="8" id="KW-1185">Reference proteome</keyword>
<accession>A0ABT2HWQ6</accession>
<evidence type="ECO:0000256" key="1">
    <source>
        <dbReference type="ARBA" id="ARBA00004141"/>
    </source>
</evidence>
<evidence type="ECO:0000256" key="6">
    <source>
        <dbReference type="SAM" id="Phobius"/>
    </source>
</evidence>
<keyword evidence="3 6" id="KW-0812">Transmembrane</keyword>
<comment type="similarity">
    <text evidence="2">Belongs to the autoinducer-2 exporter (AI-2E) (TC 2.A.86) family.</text>
</comment>
<feature type="transmembrane region" description="Helical" evidence="6">
    <location>
        <begin position="272"/>
        <end position="292"/>
    </location>
</feature>
<evidence type="ECO:0000313" key="7">
    <source>
        <dbReference type="EMBL" id="MCT2042746.1"/>
    </source>
</evidence>
<name>A0ABT2HWQ6_9MICO</name>
<feature type="transmembrane region" description="Helical" evidence="6">
    <location>
        <begin position="33"/>
        <end position="51"/>
    </location>
</feature>
<reference evidence="7 8" key="1">
    <citation type="submission" date="2022-04" db="EMBL/GenBank/DDBJ databases">
        <title>Human microbiome associated bacterial genomes.</title>
        <authorList>
            <person name="Sandstrom S."/>
            <person name="Salamzade R."/>
            <person name="Kalan L.R."/>
        </authorList>
    </citation>
    <scope>NUCLEOTIDE SEQUENCE [LARGE SCALE GENOMIC DNA]</scope>
    <source>
        <strain evidence="8">p3-SID1799</strain>
    </source>
</reference>
<keyword evidence="4 6" id="KW-1133">Transmembrane helix</keyword>
<dbReference type="InterPro" id="IPR002549">
    <property type="entry name" value="AI-2E-like"/>
</dbReference>
<proteinExistence type="inferred from homology"/>
<dbReference type="RefSeq" id="WP_206395010.1">
    <property type="nucleotide sequence ID" value="NZ_JAFDPW010000002.1"/>
</dbReference>
<feature type="transmembrane region" description="Helical" evidence="6">
    <location>
        <begin position="7"/>
        <end position="27"/>
    </location>
</feature>
<dbReference type="PANTHER" id="PTHR21716:SF62">
    <property type="entry name" value="TRANSPORT PROTEIN YDBI-RELATED"/>
    <property type="match status" value="1"/>
</dbReference>
<dbReference type="Pfam" id="PF01594">
    <property type="entry name" value="AI-2E_transport"/>
    <property type="match status" value="1"/>
</dbReference>
<feature type="transmembrane region" description="Helical" evidence="6">
    <location>
        <begin position="214"/>
        <end position="239"/>
    </location>
</feature>
<protein>
    <submittedName>
        <fullName evidence="7">AI-2E family transporter</fullName>
    </submittedName>
</protein>
<dbReference type="Proteomes" id="UP001525379">
    <property type="component" value="Unassembled WGS sequence"/>
</dbReference>
<comment type="subcellular location">
    <subcellularLocation>
        <location evidence="1">Membrane</location>
        <topology evidence="1">Multi-pass membrane protein</topology>
    </subcellularLocation>
</comment>
<feature type="transmembrane region" description="Helical" evidence="6">
    <location>
        <begin position="245"/>
        <end position="265"/>
    </location>
</feature>
<feature type="transmembrane region" description="Helical" evidence="6">
    <location>
        <begin position="152"/>
        <end position="170"/>
    </location>
</feature>
<comment type="caution">
    <text evidence="7">The sequence shown here is derived from an EMBL/GenBank/DDBJ whole genome shotgun (WGS) entry which is preliminary data.</text>
</comment>
<evidence type="ECO:0000256" key="5">
    <source>
        <dbReference type="ARBA" id="ARBA00023136"/>
    </source>
</evidence>
<evidence type="ECO:0000313" key="8">
    <source>
        <dbReference type="Proteomes" id="UP001525379"/>
    </source>
</evidence>
<sequence>MRIENPFRLGFVATLGAITALVLGGMMSSLGTVLTYVGAALFLALGFEPIISFLERHRWPRPLAIVVSLLVVFGAFSLLVVAVIPSVTEQIGELTKRYNALVEQLASSNLIEWADRTFPGLDAQKALEDGLNWLKDNIGVITGGVLQVGVDILNGFFGLLIIAILTLYFVSSMHSIKRGFYQLTPASRRGRIAELTEEITGSVGKYVMGQTSLALVNGVLTFIFLTVIDAAMPAVFALVAFLGSLIPLVGTISASVIIVVAQLALTDPGSPTWWIAGIYYLVYMQLEAYVISPRIMAHAVKVPGPIVVIAALTGGTLLGLLGAMIAIPVAASILIIVERVIIPAQNER</sequence>
<organism evidence="7 8">
    <name type="scientific">Pseudoclavibacter albus</name>
    <dbReference type="NCBI Taxonomy" id="272241"/>
    <lineage>
        <taxon>Bacteria</taxon>
        <taxon>Bacillati</taxon>
        <taxon>Actinomycetota</taxon>
        <taxon>Actinomycetes</taxon>
        <taxon>Micrococcales</taxon>
        <taxon>Microbacteriaceae</taxon>
        <taxon>Pseudoclavibacter</taxon>
    </lineage>
</organism>
<evidence type="ECO:0000256" key="3">
    <source>
        <dbReference type="ARBA" id="ARBA00022692"/>
    </source>
</evidence>
<evidence type="ECO:0000256" key="4">
    <source>
        <dbReference type="ARBA" id="ARBA00022989"/>
    </source>
</evidence>
<dbReference type="PANTHER" id="PTHR21716">
    <property type="entry name" value="TRANSMEMBRANE PROTEIN"/>
    <property type="match status" value="1"/>
</dbReference>
<dbReference type="EMBL" id="JALXSQ010000015">
    <property type="protein sequence ID" value="MCT2042746.1"/>
    <property type="molecule type" value="Genomic_DNA"/>
</dbReference>
<evidence type="ECO:0000256" key="2">
    <source>
        <dbReference type="ARBA" id="ARBA00009773"/>
    </source>
</evidence>